<gene>
    <name evidence="1" type="ORF">BXT84_00640</name>
</gene>
<protein>
    <submittedName>
        <fullName evidence="1">Uncharacterized protein</fullName>
    </submittedName>
</protein>
<sequence>MNTLLRLVTSEGNSKVPPYVVEVFAADDQCRAEQHAPGGRLVHILVNGQETYGLVYEVPHIHAWQVETTSGDVYRFADMPNAQFEGEFLHSSWCCPHCHMPLKPEGALSIVANARIEAYRCVNPRCHSKDNVLFAPSDDNTVSLLGARQGLNVQLAKKCM</sequence>
<proteinExistence type="predicted"/>
<evidence type="ECO:0000313" key="2">
    <source>
        <dbReference type="Proteomes" id="UP000325292"/>
    </source>
</evidence>
<dbReference type="Proteomes" id="UP000325292">
    <property type="component" value="Chromosome"/>
</dbReference>
<organism evidence="1 2">
    <name type="scientific">Sulfobacillus thermotolerans</name>
    <dbReference type="NCBI Taxonomy" id="338644"/>
    <lineage>
        <taxon>Bacteria</taxon>
        <taxon>Bacillati</taxon>
        <taxon>Bacillota</taxon>
        <taxon>Clostridia</taxon>
        <taxon>Eubacteriales</taxon>
        <taxon>Clostridiales Family XVII. Incertae Sedis</taxon>
        <taxon>Sulfobacillus</taxon>
    </lineage>
</organism>
<evidence type="ECO:0000313" key="1">
    <source>
        <dbReference type="EMBL" id="AUW92643.1"/>
    </source>
</evidence>
<keyword evidence="2" id="KW-1185">Reference proteome</keyword>
<name>A0ABN5GZQ8_9FIRM</name>
<accession>A0ABN5GZQ8</accession>
<dbReference type="EMBL" id="CP019454">
    <property type="protein sequence ID" value="AUW92643.1"/>
    <property type="molecule type" value="Genomic_DNA"/>
</dbReference>
<reference evidence="1 2" key="1">
    <citation type="journal article" date="2019" name="Sci. Rep.">
        <title>Sulfobacillus thermotolerans: new insights into resistance and metabolic capacities of acidophilic chemolithotrophs.</title>
        <authorList>
            <person name="Panyushkina A.E."/>
            <person name="Babenko V.V."/>
            <person name="Nikitina A.S."/>
            <person name="Selezneva O.V."/>
            <person name="Tsaplina I.A."/>
            <person name="Letarova M.A."/>
            <person name="Kostryukova E.S."/>
            <person name="Letarov A.V."/>
        </authorList>
    </citation>
    <scope>NUCLEOTIDE SEQUENCE [LARGE SCALE GENOMIC DNA]</scope>
    <source>
        <strain evidence="1 2">Kr1</strain>
    </source>
</reference>